<comment type="subcellular location">
    <subcellularLocation>
        <location evidence="2 10">Membrane</location>
        <topology evidence="2 10">Multi-pass membrane protein</topology>
    </subcellularLocation>
</comment>
<gene>
    <name evidence="12" type="ORF">Tsubulata_040886</name>
</gene>
<evidence type="ECO:0000256" key="5">
    <source>
        <dbReference type="ARBA" id="ARBA00022692"/>
    </source>
</evidence>
<keyword evidence="13" id="KW-1185">Reference proteome</keyword>
<evidence type="ECO:0000256" key="3">
    <source>
        <dbReference type="ARBA" id="ARBA00009045"/>
    </source>
</evidence>
<dbReference type="Gene3D" id="1.20.1540.10">
    <property type="entry name" value="Rhomboid-like"/>
    <property type="match status" value="1"/>
</dbReference>
<sequence length="307" mass="34193">MGKSPPDIEALAYGKHTPPPPPPLPKPWFPWLVPLIFVANIVVFVYSMYVNNCPETTGPEYCVLYDPLKRYSFQPLKENMVLGPSVETLELLGALDPKMVVQNGEEWRFFTCMWLHAGLAHLVTNMMSLLFIGIRLEQEFGFFRIGMLYLLSGFGGSLMSSLSPKRSISVGASGALLGLLGGMLSELITNWTIYANKCAAISTLTLIVGLNLALGLIPHVDNSAHVGGFLSGFLLGFILLIRPQYGYVSRKYIPAGYDMKHRKSKHKCYQYLLWVAALVTLVIGFAWGLDRLYTEKRLEIEPFPSTP</sequence>
<comment type="similarity">
    <text evidence="3 10">Belongs to the peptidase S54 family.</text>
</comment>
<dbReference type="PANTHER" id="PTHR22936:SF87">
    <property type="entry name" value="RHOMBOID-LIKE PROTEIN 5"/>
    <property type="match status" value="1"/>
</dbReference>
<reference evidence="12" key="1">
    <citation type="submission" date="2022-02" db="EMBL/GenBank/DDBJ databases">
        <authorList>
            <person name="Henning P.M."/>
            <person name="McCubbin A.G."/>
            <person name="Shore J.S."/>
        </authorList>
    </citation>
    <scope>NUCLEOTIDE SEQUENCE</scope>
    <source>
        <strain evidence="12">F60SS</strain>
        <tissue evidence="12">Leaves</tissue>
    </source>
</reference>
<dbReference type="GO" id="GO:0016020">
    <property type="term" value="C:membrane"/>
    <property type="evidence" value="ECO:0007669"/>
    <property type="project" value="UniProtKB-SubCell"/>
</dbReference>
<keyword evidence="7 10" id="KW-0720">Serine protease</keyword>
<name>A0A9Q0GCH3_9ROSI</name>
<evidence type="ECO:0000256" key="2">
    <source>
        <dbReference type="ARBA" id="ARBA00004141"/>
    </source>
</evidence>
<protein>
    <recommendedName>
        <fullName evidence="10">RHOMBOID-like protein</fullName>
        <ecNumber evidence="10">3.4.21.105</ecNumber>
    </recommendedName>
</protein>
<evidence type="ECO:0000256" key="1">
    <source>
        <dbReference type="ARBA" id="ARBA00000156"/>
    </source>
</evidence>
<evidence type="ECO:0000313" key="13">
    <source>
        <dbReference type="Proteomes" id="UP001141552"/>
    </source>
</evidence>
<keyword evidence="5 10" id="KW-0812">Transmembrane</keyword>
<evidence type="ECO:0000256" key="4">
    <source>
        <dbReference type="ARBA" id="ARBA00022670"/>
    </source>
</evidence>
<accession>A0A9Q0GCH3</accession>
<evidence type="ECO:0000259" key="11">
    <source>
        <dbReference type="Pfam" id="PF01694"/>
    </source>
</evidence>
<comment type="function">
    <text evidence="10">Serine protease involved in intramembrane proteolysis.</text>
</comment>
<dbReference type="PANTHER" id="PTHR22936">
    <property type="entry name" value="RHOMBOID-RELATED"/>
    <property type="match status" value="1"/>
</dbReference>
<dbReference type="Proteomes" id="UP001141552">
    <property type="component" value="Unassembled WGS sequence"/>
</dbReference>
<dbReference type="InterPro" id="IPR035952">
    <property type="entry name" value="Rhomboid-like_sf"/>
</dbReference>
<evidence type="ECO:0000256" key="8">
    <source>
        <dbReference type="ARBA" id="ARBA00022989"/>
    </source>
</evidence>
<feature type="transmembrane region" description="Helical" evidence="10">
    <location>
        <begin position="168"/>
        <end position="187"/>
    </location>
</feature>
<feature type="transmembrane region" description="Helical" evidence="10">
    <location>
        <begin position="28"/>
        <end position="49"/>
    </location>
</feature>
<dbReference type="FunFam" id="1.20.1540.10:FF:000019">
    <property type="entry name" value="RHOMBOID-like protein"/>
    <property type="match status" value="1"/>
</dbReference>
<dbReference type="GO" id="GO:0006508">
    <property type="term" value="P:proteolysis"/>
    <property type="evidence" value="ECO:0007669"/>
    <property type="project" value="UniProtKB-KW"/>
</dbReference>
<evidence type="ECO:0000256" key="9">
    <source>
        <dbReference type="ARBA" id="ARBA00023136"/>
    </source>
</evidence>
<feature type="transmembrane region" description="Helical" evidence="10">
    <location>
        <begin position="141"/>
        <end position="162"/>
    </location>
</feature>
<dbReference type="SUPFAM" id="SSF144091">
    <property type="entry name" value="Rhomboid-like"/>
    <property type="match status" value="1"/>
</dbReference>
<evidence type="ECO:0000256" key="6">
    <source>
        <dbReference type="ARBA" id="ARBA00022801"/>
    </source>
</evidence>
<dbReference type="AlphaFoldDB" id="A0A9Q0GCH3"/>
<feature type="transmembrane region" description="Helical" evidence="10">
    <location>
        <begin position="269"/>
        <end position="289"/>
    </location>
</feature>
<dbReference type="InterPro" id="IPR002610">
    <property type="entry name" value="Peptidase_S54_rhomboid-like"/>
</dbReference>
<dbReference type="Pfam" id="PF01694">
    <property type="entry name" value="Rhomboid"/>
    <property type="match status" value="1"/>
</dbReference>
<evidence type="ECO:0000313" key="12">
    <source>
        <dbReference type="EMBL" id="KAJ4847181.1"/>
    </source>
</evidence>
<keyword evidence="8 10" id="KW-1133">Transmembrane helix</keyword>
<keyword evidence="9 10" id="KW-0472">Membrane</keyword>
<proteinExistence type="inferred from homology"/>
<dbReference type="GO" id="GO:0005794">
    <property type="term" value="C:Golgi apparatus"/>
    <property type="evidence" value="ECO:0007669"/>
    <property type="project" value="UniProtKB-ARBA"/>
</dbReference>
<dbReference type="OrthoDB" id="418595at2759"/>
<organism evidence="12 13">
    <name type="scientific">Turnera subulata</name>
    <dbReference type="NCBI Taxonomy" id="218843"/>
    <lineage>
        <taxon>Eukaryota</taxon>
        <taxon>Viridiplantae</taxon>
        <taxon>Streptophyta</taxon>
        <taxon>Embryophyta</taxon>
        <taxon>Tracheophyta</taxon>
        <taxon>Spermatophyta</taxon>
        <taxon>Magnoliopsida</taxon>
        <taxon>eudicotyledons</taxon>
        <taxon>Gunneridae</taxon>
        <taxon>Pentapetalae</taxon>
        <taxon>rosids</taxon>
        <taxon>fabids</taxon>
        <taxon>Malpighiales</taxon>
        <taxon>Passifloraceae</taxon>
        <taxon>Turnera</taxon>
    </lineage>
</organism>
<dbReference type="EC" id="3.4.21.105" evidence="10"/>
<comment type="catalytic activity">
    <reaction evidence="1 10">
        <text>Cleaves type-1 transmembrane domains using a catalytic dyad composed of serine and histidine that are contributed by different transmembrane domains.</text>
        <dbReference type="EC" id="3.4.21.105"/>
    </reaction>
</comment>
<reference evidence="12" key="2">
    <citation type="journal article" date="2023" name="Plants (Basel)">
        <title>Annotation of the Turnera subulata (Passifloraceae) Draft Genome Reveals the S-Locus Evolved after the Divergence of Turneroideae from Passifloroideae in a Stepwise Manner.</title>
        <authorList>
            <person name="Henning P.M."/>
            <person name="Roalson E.H."/>
            <person name="Mir W."/>
            <person name="McCubbin A.G."/>
            <person name="Shore J.S."/>
        </authorList>
    </citation>
    <scope>NUCLEOTIDE SEQUENCE</scope>
    <source>
        <strain evidence="12">F60SS</strain>
    </source>
</reference>
<comment type="caution">
    <text evidence="10">Lacks conserved residue(s) required for the propagation of feature annotation.</text>
</comment>
<keyword evidence="4 10" id="KW-0645">Protease</keyword>
<feature type="transmembrane region" description="Helical" evidence="10">
    <location>
        <begin position="199"/>
        <end position="217"/>
    </location>
</feature>
<comment type="caution">
    <text evidence="12">The sequence shown here is derived from an EMBL/GenBank/DDBJ whole genome shotgun (WGS) entry which is preliminary data.</text>
</comment>
<keyword evidence="6 10" id="KW-0378">Hydrolase</keyword>
<feature type="transmembrane region" description="Helical" evidence="10">
    <location>
        <begin position="223"/>
        <end position="241"/>
    </location>
</feature>
<dbReference type="EMBL" id="JAKUCV010001236">
    <property type="protein sequence ID" value="KAJ4847181.1"/>
    <property type="molecule type" value="Genomic_DNA"/>
</dbReference>
<feature type="domain" description="Peptidase S54 rhomboid" evidence="11">
    <location>
        <begin position="104"/>
        <end position="240"/>
    </location>
</feature>
<dbReference type="GO" id="GO:0004252">
    <property type="term" value="F:serine-type endopeptidase activity"/>
    <property type="evidence" value="ECO:0007669"/>
    <property type="project" value="InterPro"/>
</dbReference>
<evidence type="ECO:0000256" key="7">
    <source>
        <dbReference type="ARBA" id="ARBA00022825"/>
    </source>
</evidence>
<dbReference type="InterPro" id="IPR022764">
    <property type="entry name" value="Peptidase_S54_rhomboid_dom"/>
</dbReference>
<evidence type="ECO:0000256" key="10">
    <source>
        <dbReference type="RuleBase" id="RU362115"/>
    </source>
</evidence>